<comment type="caution">
    <text evidence="2">The sequence shown here is derived from an EMBL/GenBank/DDBJ whole genome shotgun (WGS) entry which is preliminary data.</text>
</comment>
<gene>
    <name evidence="2" type="ORF">QVD17_11487</name>
</gene>
<proteinExistence type="predicted"/>
<dbReference type="Proteomes" id="UP001229421">
    <property type="component" value="Unassembled WGS sequence"/>
</dbReference>
<dbReference type="EMBL" id="JAUHHV010000003">
    <property type="protein sequence ID" value="KAK1429281.1"/>
    <property type="molecule type" value="Genomic_DNA"/>
</dbReference>
<protein>
    <submittedName>
        <fullName evidence="2">Uncharacterized protein</fullName>
    </submittedName>
</protein>
<accession>A0AAD8KY31</accession>
<sequence length="109" mass="11582">MSKIGAFDVSLRCNVTPLFVFVSLGGGSGHTSLSRDMVLVSPCFSLSHKVWSSPHLVSFLVSSPSRCTWYGPPHTLSSLSELLSEVLSSSTSIPTPPPSASNDLKKKSC</sequence>
<dbReference type="AlphaFoldDB" id="A0AAD8KY31"/>
<evidence type="ECO:0000256" key="1">
    <source>
        <dbReference type="SAM" id="MobiDB-lite"/>
    </source>
</evidence>
<name>A0AAD8KY31_TARER</name>
<evidence type="ECO:0000313" key="3">
    <source>
        <dbReference type="Proteomes" id="UP001229421"/>
    </source>
</evidence>
<keyword evidence="3" id="KW-1185">Reference proteome</keyword>
<organism evidence="2 3">
    <name type="scientific">Tagetes erecta</name>
    <name type="common">African marigold</name>
    <dbReference type="NCBI Taxonomy" id="13708"/>
    <lineage>
        <taxon>Eukaryota</taxon>
        <taxon>Viridiplantae</taxon>
        <taxon>Streptophyta</taxon>
        <taxon>Embryophyta</taxon>
        <taxon>Tracheophyta</taxon>
        <taxon>Spermatophyta</taxon>
        <taxon>Magnoliopsida</taxon>
        <taxon>eudicotyledons</taxon>
        <taxon>Gunneridae</taxon>
        <taxon>Pentapetalae</taxon>
        <taxon>asterids</taxon>
        <taxon>campanulids</taxon>
        <taxon>Asterales</taxon>
        <taxon>Asteraceae</taxon>
        <taxon>Asteroideae</taxon>
        <taxon>Heliantheae alliance</taxon>
        <taxon>Tageteae</taxon>
        <taxon>Tagetes</taxon>
    </lineage>
</organism>
<feature type="region of interest" description="Disordered" evidence="1">
    <location>
        <begin position="89"/>
        <end position="109"/>
    </location>
</feature>
<reference evidence="2" key="1">
    <citation type="journal article" date="2023" name="bioRxiv">
        <title>Improved chromosome-level genome assembly for marigold (Tagetes erecta).</title>
        <authorList>
            <person name="Jiang F."/>
            <person name="Yuan L."/>
            <person name="Wang S."/>
            <person name="Wang H."/>
            <person name="Xu D."/>
            <person name="Wang A."/>
            <person name="Fan W."/>
        </authorList>
    </citation>
    <scope>NUCLEOTIDE SEQUENCE</scope>
    <source>
        <strain evidence="2">WSJ</strain>
        <tissue evidence="2">Leaf</tissue>
    </source>
</reference>
<evidence type="ECO:0000313" key="2">
    <source>
        <dbReference type="EMBL" id="KAK1429281.1"/>
    </source>
</evidence>